<accession>A0ABU3R987</accession>
<keyword evidence="1" id="KW-0812">Transmembrane</keyword>
<evidence type="ECO:0000313" key="2">
    <source>
        <dbReference type="EMBL" id="MDU0200839.1"/>
    </source>
</evidence>
<dbReference type="RefSeq" id="WP_315950438.1">
    <property type="nucleotide sequence ID" value="NZ_JAWCUD010000002.1"/>
</dbReference>
<dbReference type="SUPFAM" id="SSF48317">
    <property type="entry name" value="Acid phosphatase/Vanadium-dependent haloperoxidase"/>
    <property type="match status" value="1"/>
</dbReference>
<comment type="caution">
    <text evidence="2">The sequence shown here is derived from an EMBL/GenBank/DDBJ whole genome shotgun (WGS) entry which is preliminary data.</text>
</comment>
<dbReference type="Proteomes" id="UP001260980">
    <property type="component" value="Unassembled WGS sequence"/>
</dbReference>
<evidence type="ECO:0000256" key="1">
    <source>
        <dbReference type="SAM" id="Phobius"/>
    </source>
</evidence>
<organism evidence="2 3">
    <name type="scientific">Paenibacillus violae</name>
    <dbReference type="NCBI Taxonomy" id="3077234"/>
    <lineage>
        <taxon>Bacteria</taxon>
        <taxon>Bacillati</taxon>
        <taxon>Bacillota</taxon>
        <taxon>Bacilli</taxon>
        <taxon>Bacillales</taxon>
        <taxon>Paenibacillaceae</taxon>
        <taxon>Paenibacillus</taxon>
    </lineage>
</organism>
<evidence type="ECO:0008006" key="4">
    <source>
        <dbReference type="Google" id="ProtNLM"/>
    </source>
</evidence>
<feature type="transmembrane region" description="Helical" evidence="1">
    <location>
        <begin position="7"/>
        <end position="26"/>
    </location>
</feature>
<feature type="transmembrane region" description="Helical" evidence="1">
    <location>
        <begin position="55"/>
        <end position="82"/>
    </location>
</feature>
<proteinExistence type="predicted"/>
<dbReference type="EMBL" id="JAWCUD010000002">
    <property type="protein sequence ID" value="MDU0200839.1"/>
    <property type="molecule type" value="Genomic_DNA"/>
</dbReference>
<name>A0ABU3R987_9BACL</name>
<dbReference type="InterPro" id="IPR036938">
    <property type="entry name" value="PAP2/HPO_sf"/>
</dbReference>
<sequence length="132" mass="15165">MGKVKFVVLGAFTVFAVCLSLVIGMIQEFLENEFTLFDEIVNFIIHEMFDPNWSAWMNCFALLGSYYVFFPLIGLTTILIIWKGKERLLELMCFAFVIVGGEALDEGLRALFHRWGLPLINNSHTHSRVSKR</sequence>
<evidence type="ECO:0000313" key="3">
    <source>
        <dbReference type="Proteomes" id="UP001260980"/>
    </source>
</evidence>
<gene>
    <name evidence="2" type="ORF">RQP52_07025</name>
</gene>
<protein>
    <recommendedName>
        <fullName evidence="4">VanZ-like domain-containing protein</fullName>
    </recommendedName>
</protein>
<keyword evidence="3" id="KW-1185">Reference proteome</keyword>
<keyword evidence="1" id="KW-0472">Membrane</keyword>
<reference evidence="2 3" key="1">
    <citation type="submission" date="2023-10" db="EMBL/GenBank/DDBJ databases">
        <title>Paenibacillus strain PFR10 Genome sequencing and assembly.</title>
        <authorList>
            <person name="Kim I."/>
        </authorList>
    </citation>
    <scope>NUCLEOTIDE SEQUENCE [LARGE SCALE GENOMIC DNA]</scope>
    <source>
        <strain evidence="2 3">PFR10</strain>
    </source>
</reference>
<keyword evidence="1" id="KW-1133">Transmembrane helix</keyword>